<reference evidence="2 3" key="1">
    <citation type="submission" date="2020-08" db="EMBL/GenBank/DDBJ databases">
        <authorList>
            <person name="Criscuolo A."/>
        </authorList>
    </citation>
    <scope>NUCLEOTIDE SEQUENCE [LARGE SCALE GENOMIC DNA]</scope>
    <source>
        <strain evidence="2">CIP111764</strain>
    </source>
</reference>
<proteinExistence type="predicted"/>
<evidence type="ECO:0000313" key="2">
    <source>
        <dbReference type="EMBL" id="CAD5109965.1"/>
    </source>
</evidence>
<dbReference type="EMBL" id="CAJFCI010000080">
    <property type="protein sequence ID" value="CAD5109965.1"/>
    <property type="molecule type" value="Genomic_DNA"/>
</dbReference>
<sequence>MNVLPSLWGGETPQRLLASRKLSSGEITFPPVSPHSPLAAQYEPLPLATEGAIYSYTVIHPSPRSGLAPFALAYLDLPGPVRIFGRVVGSERPAIGDTCRILRDDTFGYVFERVEAHQ</sequence>
<dbReference type="Proteomes" id="UP000583387">
    <property type="component" value="Unassembled WGS sequence"/>
</dbReference>
<evidence type="ECO:0000313" key="3">
    <source>
        <dbReference type="Proteomes" id="UP000583387"/>
    </source>
</evidence>
<comment type="caution">
    <text evidence="2">The sequence shown here is derived from an EMBL/GenBank/DDBJ whole genome shotgun (WGS) entry which is preliminary data.</text>
</comment>
<dbReference type="RefSeq" id="WP_187673267.1">
    <property type="nucleotide sequence ID" value="NZ_CAJFCI010000080.1"/>
</dbReference>
<organism evidence="2 3">
    <name type="scientific">Zestomonas carbonaria</name>
    <dbReference type="NCBI Taxonomy" id="2762745"/>
    <lineage>
        <taxon>Bacteria</taxon>
        <taxon>Pseudomonadati</taxon>
        <taxon>Pseudomonadota</taxon>
        <taxon>Gammaproteobacteria</taxon>
        <taxon>Pseudomonadales</taxon>
        <taxon>Pseudomonadaceae</taxon>
        <taxon>Zestomonas</taxon>
    </lineage>
</organism>
<keyword evidence="3" id="KW-1185">Reference proteome</keyword>
<accession>A0A7U7ERW8</accession>
<dbReference type="Pfam" id="PF01796">
    <property type="entry name" value="OB_ChsH2_C"/>
    <property type="match status" value="1"/>
</dbReference>
<evidence type="ECO:0000259" key="1">
    <source>
        <dbReference type="Pfam" id="PF01796"/>
    </source>
</evidence>
<gene>
    <name evidence="2" type="ORF">PSEWESI4_04281</name>
</gene>
<dbReference type="AlphaFoldDB" id="A0A7U7ERW8"/>
<feature type="domain" description="ChsH2 C-terminal OB-fold" evidence="1">
    <location>
        <begin position="46"/>
        <end position="97"/>
    </location>
</feature>
<name>A0A7U7ERW8_9GAMM</name>
<dbReference type="SUPFAM" id="SSF50249">
    <property type="entry name" value="Nucleic acid-binding proteins"/>
    <property type="match status" value="1"/>
</dbReference>
<protein>
    <recommendedName>
        <fullName evidence="1">ChsH2 C-terminal OB-fold domain-containing protein</fullName>
    </recommendedName>
</protein>
<dbReference type="InterPro" id="IPR012340">
    <property type="entry name" value="NA-bd_OB-fold"/>
</dbReference>
<dbReference type="InterPro" id="IPR002878">
    <property type="entry name" value="ChsH2_C"/>
</dbReference>